<sequence>MVSFASAEVSAAPHYPSNIDYIWLLLRLYMYASTFKAQLNCPKKPGWAKRRKQSNSPDGMRDMAHGAKELQPNLYPGYPWYMEMQSDEEQTGNRKQS</sequence>
<protein>
    <submittedName>
        <fullName evidence="2">Uncharacterized protein</fullName>
    </submittedName>
</protein>
<evidence type="ECO:0000313" key="2">
    <source>
        <dbReference type="EMBL" id="PYI10195.1"/>
    </source>
</evidence>
<proteinExistence type="predicted"/>
<dbReference type="AlphaFoldDB" id="A0A319ER66"/>
<accession>A0A319ER66</accession>
<reference evidence="2 3" key="1">
    <citation type="submission" date="2018-02" db="EMBL/GenBank/DDBJ databases">
        <title>The genomes of Aspergillus section Nigri reveals drivers in fungal speciation.</title>
        <authorList>
            <consortium name="DOE Joint Genome Institute"/>
            <person name="Vesth T.C."/>
            <person name="Nybo J."/>
            <person name="Theobald S."/>
            <person name="Brandl J."/>
            <person name="Frisvad J.C."/>
            <person name="Nielsen K.F."/>
            <person name="Lyhne E.K."/>
            <person name="Kogle M.E."/>
            <person name="Kuo A."/>
            <person name="Riley R."/>
            <person name="Clum A."/>
            <person name="Nolan M."/>
            <person name="Lipzen A."/>
            <person name="Salamov A."/>
            <person name="Henrissat B."/>
            <person name="Wiebenga A."/>
            <person name="De vries R.P."/>
            <person name="Grigoriev I.V."/>
            <person name="Mortensen U.H."/>
            <person name="Andersen M.R."/>
            <person name="Baker S.E."/>
        </authorList>
    </citation>
    <scope>NUCLEOTIDE SEQUENCE [LARGE SCALE GENOMIC DNA]</scope>
    <source>
        <strain evidence="2 3">CBS 121057</strain>
    </source>
</reference>
<dbReference type="Proteomes" id="UP000248423">
    <property type="component" value="Unassembled WGS sequence"/>
</dbReference>
<name>A0A319ER66_ASPSB</name>
<keyword evidence="3" id="KW-1185">Reference proteome</keyword>
<evidence type="ECO:0000256" key="1">
    <source>
        <dbReference type="SAM" id="MobiDB-lite"/>
    </source>
</evidence>
<feature type="region of interest" description="Disordered" evidence="1">
    <location>
        <begin position="44"/>
        <end position="66"/>
    </location>
</feature>
<gene>
    <name evidence="2" type="ORF">BO78DRAFT_394294</name>
</gene>
<dbReference type="OrthoDB" id="10500419at2759"/>
<dbReference type="EMBL" id="KZ826323">
    <property type="protein sequence ID" value="PYI10195.1"/>
    <property type="molecule type" value="Genomic_DNA"/>
</dbReference>
<organism evidence="2 3">
    <name type="scientific">Aspergillus sclerotiicarbonarius (strain CBS 121057 / IBT 28362)</name>
    <dbReference type="NCBI Taxonomy" id="1448318"/>
    <lineage>
        <taxon>Eukaryota</taxon>
        <taxon>Fungi</taxon>
        <taxon>Dikarya</taxon>
        <taxon>Ascomycota</taxon>
        <taxon>Pezizomycotina</taxon>
        <taxon>Eurotiomycetes</taxon>
        <taxon>Eurotiomycetidae</taxon>
        <taxon>Eurotiales</taxon>
        <taxon>Aspergillaceae</taxon>
        <taxon>Aspergillus</taxon>
        <taxon>Aspergillus subgen. Circumdati</taxon>
    </lineage>
</organism>
<evidence type="ECO:0000313" key="3">
    <source>
        <dbReference type="Proteomes" id="UP000248423"/>
    </source>
</evidence>
<dbReference type="VEuPathDB" id="FungiDB:BO78DRAFT_394294"/>